<evidence type="ECO:0000313" key="3">
    <source>
        <dbReference type="Proteomes" id="UP001372834"/>
    </source>
</evidence>
<accession>A0AAN8P4E0</accession>
<feature type="compositionally biased region" description="Basic and acidic residues" evidence="1">
    <location>
        <begin position="361"/>
        <end position="377"/>
    </location>
</feature>
<evidence type="ECO:0000256" key="1">
    <source>
        <dbReference type="SAM" id="MobiDB-lite"/>
    </source>
</evidence>
<protein>
    <submittedName>
        <fullName evidence="2">Uncharacterized protein</fullName>
    </submittedName>
</protein>
<feature type="region of interest" description="Disordered" evidence="1">
    <location>
        <begin position="346"/>
        <end position="396"/>
    </location>
</feature>
<name>A0AAN8P4E0_POLSC</name>
<dbReference type="EMBL" id="JAWJWE010000004">
    <property type="protein sequence ID" value="KAK6636994.1"/>
    <property type="molecule type" value="Genomic_DNA"/>
</dbReference>
<proteinExistence type="predicted"/>
<sequence length="663" mass="74765">MESSLREELEATKSALKLETIRCCQLVAVFTRKLQEKEMELRASKDLRDQQLSRLLRALIILESRLKKEQKLIRQQLAERDLLIEKQEREISKYRQSEMDGKWNKMHSEDSEVKNNVVVKPALTTGEERLDNLCKGLLPRNSKFCLQKVRSEGNENVLENHESKDVDSIKKEGNTFKDNPVLESVNQILLKDEEELLVKSKAVSIALTKKDKINDADASEWYETNSNAVLDDQLTSSVWCLPADCGEDMSGRKDVLSSPPIKSQHHEEKACLEMSKKNLTVVDLEEIDSKTMAEGRAVSPVKSTASYEEIIPVLNSNYKSVRSLQKPPALPPKPAHLLKPHQILQQQQNGNCRSQQQHPTAENKDLPKLQTRAENHASRSPPNSFNKPVPSKKPSTNAFKQIQTNTYQLYQEVKPIKLTSDGDKIHTKSSLPSSRAKKNEISCHVPNSTDFSTNCRSQFGGKQMNNEEHVGNCTAIKIGSSVSSLITGLSGETIVTELNGDQVSPSSTDETHVSQLVRQFEVLGKYERPENEANDIRQNFEEFKLEESYREAEEDGRRDGDGAENKNLLNYYATLTIVPPTPKESLAGTELDYRMYESFLENTGLSQKSILTPSRMLSNHRSCLKPKDVKHRNRVKAAAAIEKCNVSASNGGSTVKYWTEPYL</sequence>
<dbReference type="Proteomes" id="UP001372834">
    <property type="component" value="Unassembled WGS sequence"/>
</dbReference>
<organism evidence="2 3">
    <name type="scientific">Polyplax serrata</name>
    <name type="common">Common mouse louse</name>
    <dbReference type="NCBI Taxonomy" id="468196"/>
    <lineage>
        <taxon>Eukaryota</taxon>
        <taxon>Metazoa</taxon>
        <taxon>Ecdysozoa</taxon>
        <taxon>Arthropoda</taxon>
        <taxon>Hexapoda</taxon>
        <taxon>Insecta</taxon>
        <taxon>Pterygota</taxon>
        <taxon>Neoptera</taxon>
        <taxon>Paraneoptera</taxon>
        <taxon>Psocodea</taxon>
        <taxon>Troctomorpha</taxon>
        <taxon>Phthiraptera</taxon>
        <taxon>Anoplura</taxon>
        <taxon>Polyplacidae</taxon>
        <taxon>Polyplax</taxon>
    </lineage>
</organism>
<dbReference type="AlphaFoldDB" id="A0AAN8P4E0"/>
<comment type="caution">
    <text evidence="2">The sequence shown here is derived from an EMBL/GenBank/DDBJ whole genome shotgun (WGS) entry which is preliminary data.</text>
</comment>
<evidence type="ECO:0000313" key="2">
    <source>
        <dbReference type="EMBL" id="KAK6636994.1"/>
    </source>
</evidence>
<gene>
    <name evidence="2" type="ORF">RUM43_010661</name>
</gene>
<feature type="region of interest" description="Disordered" evidence="1">
    <location>
        <begin position="421"/>
        <end position="440"/>
    </location>
</feature>
<feature type="compositionally biased region" description="Low complexity" evidence="1">
    <location>
        <begin position="346"/>
        <end position="357"/>
    </location>
</feature>
<reference evidence="2 3" key="1">
    <citation type="submission" date="2023-10" db="EMBL/GenBank/DDBJ databases">
        <title>Genomes of two closely related lineages of the louse Polyplax serrata with different host specificities.</title>
        <authorList>
            <person name="Martinu J."/>
            <person name="Tarabai H."/>
            <person name="Stefka J."/>
            <person name="Hypsa V."/>
        </authorList>
    </citation>
    <scope>NUCLEOTIDE SEQUENCE [LARGE SCALE GENOMIC DNA]</scope>
    <source>
        <strain evidence="2">HR10_N</strain>
    </source>
</reference>